<dbReference type="InterPro" id="IPR007535">
    <property type="entry name" value="Catechol_dOase_N"/>
</dbReference>
<keyword evidence="3" id="KW-0479">Metal-binding</keyword>
<name>A0A167DF12_9ASCO</name>
<dbReference type="GO" id="GO:0009712">
    <property type="term" value="P:catechol-containing compound metabolic process"/>
    <property type="evidence" value="ECO:0007669"/>
    <property type="project" value="InterPro"/>
</dbReference>
<dbReference type="KEGG" id="slb:AWJ20_1116"/>
<dbReference type="GO" id="GO:0018576">
    <property type="term" value="F:catechol 1,2-dioxygenase activity"/>
    <property type="evidence" value="ECO:0007669"/>
    <property type="project" value="InterPro"/>
</dbReference>
<evidence type="ECO:0000256" key="6">
    <source>
        <dbReference type="ARBA" id="ARBA00023004"/>
    </source>
</evidence>
<evidence type="ECO:0000256" key="3">
    <source>
        <dbReference type="ARBA" id="ARBA00022723"/>
    </source>
</evidence>
<keyword evidence="4" id="KW-0223">Dioxygenase</keyword>
<dbReference type="EMBL" id="CP014501">
    <property type="protein sequence ID" value="ANB12842.1"/>
    <property type="molecule type" value="Genomic_DNA"/>
</dbReference>
<keyword evidence="5" id="KW-0560">Oxidoreductase</keyword>
<dbReference type="InterPro" id="IPR000627">
    <property type="entry name" value="Intradiol_dOase_C"/>
</dbReference>
<evidence type="ECO:0000259" key="7">
    <source>
        <dbReference type="PROSITE" id="PS00083"/>
    </source>
</evidence>
<dbReference type="PANTHER" id="PTHR33711">
    <property type="entry name" value="DIOXYGENASE, PUTATIVE (AFU_ORTHOLOGUE AFUA_2G02910)-RELATED"/>
    <property type="match status" value="1"/>
</dbReference>
<accession>A0A167DF12</accession>
<dbReference type="Pfam" id="PF00775">
    <property type="entry name" value="Dioxygenase_C"/>
    <property type="match status" value="1"/>
</dbReference>
<dbReference type="InterPro" id="IPR015889">
    <property type="entry name" value="Intradiol_dOase_core"/>
</dbReference>
<organism evidence="8 9">
    <name type="scientific">Sugiyamaella lignohabitans</name>
    <dbReference type="NCBI Taxonomy" id="796027"/>
    <lineage>
        <taxon>Eukaryota</taxon>
        <taxon>Fungi</taxon>
        <taxon>Dikarya</taxon>
        <taxon>Ascomycota</taxon>
        <taxon>Saccharomycotina</taxon>
        <taxon>Dipodascomycetes</taxon>
        <taxon>Dipodascales</taxon>
        <taxon>Trichomonascaceae</taxon>
        <taxon>Sugiyamaella</taxon>
    </lineage>
</organism>
<protein>
    <recommendedName>
        <fullName evidence="7">Intradiol ring-cleavage dioxygenases domain-containing protein</fullName>
    </recommendedName>
</protein>
<evidence type="ECO:0000256" key="1">
    <source>
        <dbReference type="ARBA" id="ARBA00001965"/>
    </source>
</evidence>
<evidence type="ECO:0000256" key="4">
    <source>
        <dbReference type="ARBA" id="ARBA00022964"/>
    </source>
</evidence>
<dbReference type="InterPro" id="IPR039390">
    <property type="entry name" value="1_2-HQD/HQD"/>
</dbReference>
<dbReference type="InterPro" id="IPR050770">
    <property type="entry name" value="Intradiol_RC_Dioxygenase"/>
</dbReference>
<dbReference type="Pfam" id="PF04444">
    <property type="entry name" value="Dioxygenase_N"/>
    <property type="match status" value="1"/>
</dbReference>
<keyword evidence="9" id="KW-1185">Reference proteome</keyword>
<gene>
    <name evidence="8" type="ORF">AWJ20_1116</name>
</gene>
<evidence type="ECO:0000256" key="5">
    <source>
        <dbReference type="ARBA" id="ARBA00023002"/>
    </source>
</evidence>
<reference evidence="8 9" key="1">
    <citation type="submission" date="2016-02" db="EMBL/GenBank/DDBJ databases">
        <title>Complete genome sequence and transcriptome regulation of the pentose utilising yeast Sugiyamaella lignohabitans.</title>
        <authorList>
            <person name="Bellasio M."/>
            <person name="Peymann A."/>
            <person name="Valli M."/>
            <person name="Sipitzky M."/>
            <person name="Graf A."/>
            <person name="Sauer M."/>
            <person name="Marx H."/>
            <person name="Mattanovich D."/>
        </authorList>
    </citation>
    <scope>NUCLEOTIDE SEQUENCE [LARGE SCALE GENOMIC DNA]</scope>
    <source>
        <strain evidence="8 9">CBS 10342</strain>
    </source>
</reference>
<dbReference type="GeneID" id="30032883"/>
<dbReference type="CDD" id="cd03461">
    <property type="entry name" value="1_2-HQD"/>
    <property type="match status" value="1"/>
</dbReference>
<dbReference type="GO" id="GO:0008199">
    <property type="term" value="F:ferric iron binding"/>
    <property type="evidence" value="ECO:0007669"/>
    <property type="project" value="InterPro"/>
</dbReference>
<comment type="similarity">
    <text evidence="2">Belongs to the intradiol ring-cleavage dioxygenase family.</text>
</comment>
<proteinExistence type="inferred from homology"/>
<keyword evidence="6" id="KW-0408">Iron</keyword>
<dbReference type="PANTHER" id="PTHR33711:SF7">
    <property type="entry name" value="INTRADIOL RING-CLEAVAGE DIOXYGENASES DOMAIN-CONTAINING PROTEIN-RELATED"/>
    <property type="match status" value="1"/>
</dbReference>
<dbReference type="OrthoDB" id="5238185at2759"/>
<dbReference type="Gene3D" id="2.60.130.10">
    <property type="entry name" value="Aromatic compound dioxygenase"/>
    <property type="match status" value="1"/>
</dbReference>
<evidence type="ECO:0000313" key="9">
    <source>
        <dbReference type="Proteomes" id="UP000189580"/>
    </source>
</evidence>
<dbReference type="AlphaFoldDB" id="A0A167DF12"/>
<dbReference type="SUPFAM" id="SSF49482">
    <property type="entry name" value="Aromatic compound dioxygenase"/>
    <property type="match status" value="1"/>
</dbReference>
<evidence type="ECO:0000256" key="2">
    <source>
        <dbReference type="ARBA" id="ARBA00007825"/>
    </source>
</evidence>
<dbReference type="Proteomes" id="UP000189580">
    <property type="component" value="Chromosome a"/>
</dbReference>
<dbReference type="PROSITE" id="PS00083">
    <property type="entry name" value="INTRADIOL_DIOXYGENAS"/>
    <property type="match status" value="1"/>
</dbReference>
<evidence type="ECO:0000313" key="8">
    <source>
        <dbReference type="EMBL" id="ANB12842.1"/>
    </source>
</evidence>
<sequence>MEQSFTDQSFTDLVIGAMGPKTTPKMRRILGSLIQHIHDFTRENHITVDEWLAGVEFINRIGQISDDKRDEGILVSDVFGLESLVDSLTNQIGGAAGQSTETAIIGPFYRSGSPRYPNGASIIQKDVGGELAWVHGRVTDKQGKPLAGVELEVWHTAPNGLYEQQDPDQPEYNLRGTFTTDENGKYDYICLRPTSYPIPYDGPAGDLLRLMDRHPNRPSHIHWRVTKQGYHSLITQIYDSRDDYVTNDAVFAVKDGLVVEFTDASDEAKKRNVQFELAYDITLSTSDEAAAALKRRDEILLKKEQELAKTGQVQTAYRNGSH</sequence>
<feature type="domain" description="Intradiol ring-cleavage dioxygenases" evidence="7">
    <location>
        <begin position="134"/>
        <end position="162"/>
    </location>
</feature>
<dbReference type="RefSeq" id="XP_018735319.1">
    <property type="nucleotide sequence ID" value="XM_018877969.1"/>
</dbReference>
<comment type="cofactor">
    <cofactor evidence="1">
        <name>Fe(3+)</name>
        <dbReference type="ChEBI" id="CHEBI:29034"/>
    </cofactor>
</comment>